<organism evidence="14 15">
    <name type="scientific">Rhododendron williamsianum</name>
    <dbReference type="NCBI Taxonomy" id="262921"/>
    <lineage>
        <taxon>Eukaryota</taxon>
        <taxon>Viridiplantae</taxon>
        <taxon>Streptophyta</taxon>
        <taxon>Embryophyta</taxon>
        <taxon>Tracheophyta</taxon>
        <taxon>Spermatophyta</taxon>
        <taxon>Magnoliopsida</taxon>
        <taxon>eudicotyledons</taxon>
        <taxon>Gunneridae</taxon>
        <taxon>Pentapetalae</taxon>
        <taxon>asterids</taxon>
        <taxon>Ericales</taxon>
        <taxon>Ericaceae</taxon>
        <taxon>Ericoideae</taxon>
        <taxon>Rhodoreae</taxon>
        <taxon>Rhododendron</taxon>
    </lineage>
</organism>
<proteinExistence type="inferred from homology"/>
<keyword evidence="3" id="KW-0378">Hydrolase</keyword>
<keyword evidence="6" id="KW-0238">DNA-binding</keyword>
<evidence type="ECO:0000256" key="10">
    <source>
        <dbReference type="ARBA" id="ARBA00034808"/>
    </source>
</evidence>
<keyword evidence="7" id="KW-0413">Isomerase</keyword>
<dbReference type="GO" id="GO:0005524">
    <property type="term" value="F:ATP binding"/>
    <property type="evidence" value="ECO:0007669"/>
    <property type="project" value="UniProtKB-KW"/>
</dbReference>
<dbReference type="Gene3D" id="3.40.50.300">
    <property type="entry name" value="P-loop containing nucleotide triphosphate hydrolases"/>
    <property type="match status" value="2"/>
</dbReference>
<dbReference type="GO" id="GO:0005634">
    <property type="term" value="C:nucleus"/>
    <property type="evidence" value="ECO:0007669"/>
    <property type="project" value="TreeGrafter"/>
</dbReference>
<keyword evidence="4" id="KW-0347">Helicase</keyword>
<keyword evidence="5" id="KW-0067">ATP-binding</keyword>
<dbReference type="SMART" id="SM00487">
    <property type="entry name" value="DEXDc"/>
    <property type="match status" value="1"/>
</dbReference>
<evidence type="ECO:0000259" key="13">
    <source>
        <dbReference type="PROSITE" id="PS51194"/>
    </source>
</evidence>
<evidence type="ECO:0000256" key="9">
    <source>
        <dbReference type="ARBA" id="ARBA00034617"/>
    </source>
</evidence>
<evidence type="ECO:0000313" key="15">
    <source>
        <dbReference type="Proteomes" id="UP000428333"/>
    </source>
</evidence>
<protein>
    <recommendedName>
        <fullName evidence="10">DNA 3'-5' helicase</fullName>
        <ecNumber evidence="10">5.6.2.4</ecNumber>
    </recommendedName>
</protein>
<dbReference type="Proteomes" id="UP000428333">
    <property type="component" value="Linkage Group LG13"/>
</dbReference>
<dbReference type="InterPro" id="IPR014001">
    <property type="entry name" value="Helicase_ATP-bd"/>
</dbReference>
<dbReference type="GO" id="GO:0005737">
    <property type="term" value="C:cytoplasm"/>
    <property type="evidence" value="ECO:0007669"/>
    <property type="project" value="TreeGrafter"/>
</dbReference>
<feature type="non-terminal residue" evidence="14">
    <location>
        <position position="1"/>
    </location>
</feature>
<dbReference type="PANTHER" id="PTHR13710">
    <property type="entry name" value="DNA HELICASE RECQ FAMILY MEMBER"/>
    <property type="match status" value="1"/>
</dbReference>
<dbReference type="NCBIfam" id="TIGR00614">
    <property type="entry name" value="recQ_fam"/>
    <property type="match status" value="1"/>
</dbReference>
<dbReference type="PROSITE" id="PS00690">
    <property type="entry name" value="DEAH_ATP_HELICASE"/>
    <property type="match status" value="1"/>
</dbReference>
<evidence type="ECO:0000256" key="5">
    <source>
        <dbReference type="ARBA" id="ARBA00022840"/>
    </source>
</evidence>
<dbReference type="GO" id="GO:0000724">
    <property type="term" value="P:double-strand break repair via homologous recombination"/>
    <property type="evidence" value="ECO:0007669"/>
    <property type="project" value="TreeGrafter"/>
</dbReference>
<evidence type="ECO:0000256" key="6">
    <source>
        <dbReference type="ARBA" id="ARBA00023125"/>
    </source>
</evidence>
<dbReference type="CDD" id="cd18794">
    <property type="entry name" value="SF2_C_RecQ"/>
    <property type="match status" value="1"/>
</dbReference>
<dbReference type="OrthoDB" id="10261556at2759"/>
<evidence type="ECO:0000256" key="2">
    <source>
        <dbReference type="ARBA" id="ARBA00022741"/>
    </source>
</evidence>
<feature type="domain" description="Helicase ATP-binding" evidence="12">
    <location>
        <begin position="192"/>
        <end position="407"/>
    </location>
</feature>
<feature type="compositionally biased region" description="Polar residues" evidence="11">
    <location>
        <begin position="101"/>
        <end position="126"/>
    </location>
</feature>
<dbReference type="GO" id="GO:0043138">
    <property type="term" value="F:3'-5' DNA helicase activity"/>
    <property type="evidence" value="ECO:0007669"/>
    <property type="project" value="UniProtKB-EC"/>
</dbReference>
<dbReference type="SMART" id="SM00490">
    <property type="entry name" value="HELICc"/>
    <property type="match status" value="1"/>
</dbReference>
<dbReference type="InterPro" id="IPR004589">
    <property type="entry name" value="DNA_helicase_ATP-dep_RecQ"/>
</dbReference>
<dbReference type="SUPFAM" id="SSF52540">
    <property type="entry name" value="P-loop containing nucleoside triphosphate hydrolases"/>
    <property type="match status" value="1"/>
</dbReference>
<dbReference type="Pfam" id="PF00270">
    <property type="entry name" value="DEAD"/>
    <property type="match status" value="2"/>
</dbReference>
<dbReference type="PANTHER" id="PTHR13710:SF153">
    <property type="entry name" value="RECQ-LIKE DNA HELICASE BLM"/>
    <property type="match status" value="1"/>
</dbReference>
<feature type="compositionally biased region" description="Basic and acidic residues" evidence="11">
    <location>
        <begin position="69"/>
        <end position="81"/>
    </location>
</feature>
<comment type="caution">
    <text evidence="14">The sequence shown here is derived from an EMBL/GenBank/DDBJ whole genome shotgun (WGS) entry which is preliminary data.</text>
</comment>
<feature type="domain" description="Helicase C-terminal" evidence="13">
    <location>
        <begin position="429"/>
        <end position="579"/>
    </location>
</feature>
<dbReference type="InterPro" id="IPR011545">
    <property type="entry name" value="DEAD/DEAH_box_helicase_dom"/>
</dbReference>
<evidence type="ECO:0000256" key="8">
    <source>
        <dbReference type="ARBA" id="ARBA00023242"/>
    </source>
</evidence>
<dbReference type="EMBL" id="QEFC01003734">
    <property type="protein sequence ID" value="KAE9446652.1"/>
    <property type="molecule type" value="Genomic_DNA"/>
</dbReference>
<dbReference type="InterPro" id="IPR001650">
    <property type="entry name" value="Helicase_C-like"/>
</dbReference>
<sequence length="644" mass="71870">DDGRDFISVEHCGDDFLAALGESMQDSEDWDDLQAMESEACGTLADIFDKDILNNFEDASNVKARSKKHVMEDSAKSEKRRNLVQLDSSSDSEDLDFITPSKRNIGSTPSSCTKRSGHSLTQSLQRHPSKSVDCRSNITQNSVYSKAIGSRISNDEKETLSYEELQALDDVELANVVIFGNLAFRPLQHQACKAALAKQDCFILMPTGGGKSLCYQLPATLQPGVTVVISPLLSLIQDQIITLNLKFGIPATFLNSQQTPSQAAAVLQELRQDSTVLYTVVSYTFLFLTPLPETSKRNCVCRVFVNYAALKDKPSCKLLYVTPERIAGNVSFQEILKCLHRKGQLAGFVVDEAHCVSQWGHDFRPDYRGLGCLKQNFPDVPVMALTATATHSVRQDILNALRIPRALVLETSFDRPNLKYEVIGKTQQALKQLGELLNGRFKNLCGIVYCLSKSECVEVSKHLNEKCKIKSAYYHAGLGARQRVAVQKKWHMGEVHVVCATIAFGMGIDKADVRFVVHNSLSKSIESYYQESGRAGRDNLPAVCIVLYQKKDFSRVVCMLRSGQRFKSQSFKTAMEHAREMQQYCELKVSQFIFLKQKQKGSAGDKPYFNTLESPLTDTLANMVRIPVITALKLLCERMHISIV</sequence>
<dbReference type="AlphaFoldDB" id="A0A6A4KNE0"/>
<accession>A0A6A4KNE0</accession>
<dbReference type="EC" id="5.6.2.4" evidence="10"/>
<keyword evidence="2" id="KW-0547">Nucleotide-binding</keyword>
<evidence type="ECO:0000256" key="3">
    <source>
        <dbReference type="ARBA" id="ARBA00022801"/>
    </source>
</evidence>
<dbReference type="Pfam" id="PF00271">
    <property type="entry name" value="Helicase_C"/>
    <property type="match status" value="1"/>
</dbReference>
<dbReference type="PROSITE" id="PS51192">
    <property type="entry name" value="HELICASE_ATP_BIND_1"/>
    <property type="match status" value="1"/>
</dbReference>
<evidence type="ECO:0000259" key="12">
    <source>
        <dbReference type="PROSITE" id="PS51192"/>
    </source>
</evidence>
<feature type="non-terminal residue" evidence="14">
    <location>
        <position position="644"/>
    </location>
</feature>
<feature type="region of interest" description="Disordered" evidence="11">
    <location>
        <begin position="67"/>
        <end position="132"/>
    </location>
</feature>
<evidence type="ECO:0000256" key="1">
    <source>
        <dbReference type="ARBA" id="ARBA00005446"/>
    </source>
</evidence>
<gene>
    <name evidence="14" type="ORF">C3L33_21458</name>
</gene>
<dbReference type="InterPro" id="IPR002464">
    <property type="entry name" value="DNA/RNA_helicase_DEAH_CS"/>
</dbReference>
<dbReference type="PROSITE" id="PS51194">
    <property type="entry name" value="HELICASE_CTER"/>
    <property type="match status" value="1"/>
</dbReference>
<evidence type="ECO:0000256" key="7">
    <source>
        <dbReference type="ARBA" id="ARBA00023235"/>
    </source>
</evidence>
<dbReference type="GO" id="GO:0016787">
    <property type="term" value="F:hydrolase activity"/>
    <property type="evidence" value="ECO:0007669"/>
    <property type="project" value="UniProtKB-KW"/>
</dbReference>
<keyword evidence="15" id="KW-1185">Reference proteome</keyword>
<reference evidence="14 15" key="1">
    <citation type="journal article" date="2019" name="Genome Biol. Evol.">
        <title>The Rhododendron genome and chromosomal organization provide insight into shared whole-genome duplications across the heath family (Ericaceae).</title>
        <authorList>
            <person name="Soza V.L."/>
            <person name="Lindsley D."/>
            <person name="Waalkes A."/>
            <person name="Ramage E."/>
            <person name="Patwardhan R.P."/>
            <person name="Burton J.N."/>
            <person name="Adey A."/>
            <person name="Kumar A."/>
            <person name="Qiu R."/>
            <person name="Shendure J."/>
            <person name="Hall B."/>
        </authorList>
    </citation>
    <scope>NUCLEOTIDE SEQUENCE [LARGE SCALE GENOMIC DNA]</scope>
    <source>
        <strain evidence="14">RSF 1966-606</strain>
    </source>
</reference>
<evidence type="ECO:0000256" key="4">
    <source>
        <dbReference type="ARBA" id="ARBA00022806"/>
    </source>
</evidence>
<dbReference type="GO" id="GO:0009378">
    <property type="term" value="F:four-way junction helicase activity"/>
    <property type="evidence" value="ECO:0007669"/>
    <property type="project" value="TreeGrafter"/>
</dbReference>
<dbReference type="GO" id="GO:0005694">
    <property type="term" value="C:chromosome"/>
    <property type="evidence" value="ECO:0007669"/>
    <property type="project" value="TreeGrafter"/>
</dbReference>
<evidence type="ECO:0000313" key="14">
    <source>
        <dbReference type="EMBL" id="KAE9446652.1"/>
    </source>
</evidence>
<evidence type="ECO:0000256" key="11">
    <source>
        <dbReference type="SAM" id="MobiDB-lite"/>
    </source>
</evidence>
<comment type="catalytic activity">
    <reaction evidence="9">
        <text>Couples ATP hydrolysis with the unwinding of duplex DNA by translocating in the 3'-5' direction.</text>
        <dbReference type="EC" id="5.6.2.4"/>
    </reaction>
</comment>
<comment type="similarity">
    <text evidence="1">Belongs to the helicase family. RecQ subfamily.</text>
</comment>
<name>A0A6A4KNE0_9ERIC</name>
<dbReference type="InterPro" id="IPR027417">
    <property type="entry name" value="P-loop_NTPase"/>
</dbReference>
<dbReference type="GO" id="GO:0003677">
    <property type="term" value="F:DNA binding"/>
    <property type="evidence" value="ECO:0007669"/>
    <property type="project" value="UniProtKB-KW"/>
</dbReference>
<keyword evidence="8" id="KW-0539">Nucleus</keyword>
<dbReference type="CDD" id="cd17920">
    <property type="entry name" value="DEXHc_RecQ"/>
    <property type="match status" value="1"/>
</dbReference>